<protein>
    <submittedName>
        <fullName evidence="3">DUF58 domain-containing protein</fullName>
    </submittedName>
</protein>
<dbReference type="Proteomes" id="UP000323393">
    <property type="component" value="Unassembled WGS sequence"/>
</dbReference>
<name>A0A1Y0CME2_9BACI</name>
<feature type="transmembrane region" description="Helical" evidence="1">
    <location>
        <begin position="36"/>
        <end position="54"/>
    </location>
</feature>
<sequence>MTRWNQQVDNLTHHIYFRACAFVIIAIGFFTGHPILFFMGSLYFVYFVVSYYYLANVGKKLKLTIVDGQVKVFPGETGIIKLKVEQPSRLPVFSGRIQLVADNNIEFHNGDRRTRISQISLPFSLMGKSELVIEIPFTAIERGVAKLHHIELQISHFIDFGKVYLQKNDLTKFEALVYSEQMPVTGLERIMPKNQGTYPTRSSLFEDVSTIIGTRDYAAGDSFNRIHWKASAKVTSLQTKMYEKTSQFSWLIVFDIRSGNLEERIKGITHLLHHATKFNIPYSLLVNIKRVGTPSYFELPYGEGKRHLQTALTMLARLQGNSVSINMPTFERITFQHAAHAPYVILCGEEERLKGWRMPTGTNVNLLDVKVDCCTLIPWRSEARKEAVNG</sequence>
<dbReference type="AlphaFoldDB" id="A0A1Y0CME2"/>
<evidence type="ECO:0000256" key="1">
    <source>
        <dbReference type="SAM" id="Phobius"/>
    </source>
</evidence>
<accession>A0A1Y0CME2</accession>
<keyword evidence="1" id="KW-0472">Membrane</keyword>
<keyword evidence="4" id="KW-1185">Reference proteome</keyword>
<keyword evidence="1" id="KW-0812">Transmembrane</keyword>
<organism evidence="3 5">
    <name type="scientific">Sutcliffiella horikoshii</name>
    <dbReference type="NCBI Taxonomy" id="79883"/>
    <lineage>
        <taxon>Bacteria</taxon>
        <taxon>Bacillati</taxon>
        <taxon>Bacillota</taxon>
        <taxon>Bacilli</taxon>
        <taxon>Bacillales</taxon>
        <taxon>Bacillaceae</taxon>
        <taxon>Sutcliffiella</taxon>
    </lineage>
</organism>
<reference evidence="3 5" key="2">
    <citation type="submission" date="2019-08" db="EMBL/GenBank/DDBJ databases">
        <title>Bacillus genomes from the desert of Cuatro Cienegas, Coahuila.</title>
        <authorList>
            <person name="Olmedo-Alvarez G."/>
        </authorList>
    </citation>
    <scope>NUCLEOTIDE SEQUENCE [LARGE SCALE GENOMIC DNA]</scope>
    <source>
        <strain evidence="3 5">CH88_3T</strain>
    </source>
</reference>
<gene>
    <name evidence="2" type="ORF">B4U37_10540</name>
    <name evidence="3" type="ORF">FZC74_20700</name>
</gene>
<dbReference type="PANTHER" id="PTHR34351:SF2">
    <property type="entry name" value="DUF58 DOMAIN-CONTAINING PROTEIN"/>
    <property type="match status" value="1"/>
</dbReference>
<dbReference type="Proteomes" id="UP000195573">
    <property type="component" value="Chromosome"/>
</dbReference>
<dbReference type="EMBL" id="CP020880">
    <property type="protein sequence ID" value="ART76451.1"/>
    <property type="molecule type" value="Genomic_DNA"/>
</dbReference>
<dbReference type="GeneID" id="96738857"/>
<dbReference type="RefSeq" id="WP_088018177.1">
    <property type="nucleotide sequence ID" value="NZ_CP020880.1"/>
</dbReference>
<dbReference type="KEGG" id="bhk:B4U37_10540"/>
<evidence type="ECO:0000313" key="5">
    <source>
        <dbReference type="Proteomes" id="UP000323393"/>
    </source>
</evidence>
<dbReference type="PANTHER" id="PTHR34351">
    <property type="entry name" value="SLR1927 PROTEIN-RELATED"/>
    <property type="match status" value="1"/>
</dbReference>
<evidence type="ECO:0000313" key="4">
    <source>
        <dbReference type="Proteomes" id="UP000195573"/>
    </source>
</evidence>
<keyword evidence="1" id="KW-1133">Transmembrane helix</keyword>
<evidence type="ECO:0000313" key="3">
    <source>
        <dbReference type="EMBL" id="TYS53625.1"/>
    </source>
</evidence>
<dbReference type="EMBL" id="VTEU01000018">
    <property type="protein sequence ID" value="TYS53625.1"/>
    <property type="molecule type" value="Genomic_DNA"/>
</dbReference>
<evidence type="ECO:0000313" key="2">
    <source>
        <dbReference type="EMBL" id="ART76451.1"/>
    </source>
</evidence>
<reference evidence="2 4" key="1">
    <citation type="submission" date="2017-04" db="EMBL/GenBank/DDBJ databases">
        <title>Complete Genome Sequence of the Bacillus horikoshii 20a strain from Cuatro Cienegas, Coahuila, Mexico.</title>
        <authorList>
            <person name="Zarza E."/>
            <person name="Alcaraz L.D."/>
            <person name="Aguilar-Salinas B."/>
            <person name="Islas A."/>
            <person name="Olmedo-Alvarez G."/>
        </authorList>
    </citation>
    <scope>NUCLEOTIDE SEQUENCE [LARGE SCALE GENOMIC DNA]</scope>
    <source>
        <strain evidence="2 4">20a</strain>
    </source>
</reference>
<proteinExistence type="predicted"/>